<gene>
    <name evidence="1" type="ORF">DHETER_LOCUS3451</name>
</gene>
<proteinExistence type="predicted"/>
<evidence type="ECO:0000313" key="1">
    <source>
        <dbReference type="EMBL" id="CAG8510882.1"/>
    </source>
</evidence>
<accession>A0ACA9L4T7</accession>
<name>A0ACA9L4T7_9GLOM</name>
<dbReference type="EMBL" id="CAJVPU010002976">
    <property type="protein sequence ID" value="CAG8510882.1"/>
    <property type="molecule type" value="Genomic_DNA"/>
</dbReference>
<comment type="caution">
    <text evidence="1">The sequence shown here is derived from an EMBL/GenBank/DDBJ whole genome shotgun (WGS) entry which is preliminary data.</text>
</comment>
<protein>
    <submittedName>
        <fullName evidence="1">5844_t:CDS:1</fullName>
    </submittedName>
</protein>
<dbReference type="Proteomes" id="UP000789702">
    <property type="component" value="Unassembled WGS sequence"/>
</dbReference>
<organism evidence="1 2">
    <name type="scientific">Dentiscutata heterogama</name>
    <dbReference type="NCBI Taxonomy" id="1316150"/>
    <lineage>
        <taxon>Eukaryota</taxon>
        <taxon>Fungi</taxon>
        <taxon>Fungi incertae sedis</taxon>
        <taxon>Mucoromycota</taxon>
        <taxon>Glomeromycotina</taxon>
        <taxon>Glomeromycetes</taxon>
        <taxon>Diversisporales</taxon>
        <taxon>Gigasporaceae</taxon>
        <taxon>Dentiscutata</taxon>
    </lineage>
</organism>
<reference evidence="1" key="1">
    <citation type="submission" date="2021-06" db="EMBL/GenBank/DDBJ databases">
        <authorList>
            <person name="Kallberg Y."/>
            <person name="Tangrot J."/>
            <person name="Rosling A."/>
        </authorList>
    </citation>
    <scope>NUCLEOTIDE SEQUENCE</scope>
    <source>
        <strain evidence="1">IL203A</strain>
    </source>
</reference>
<sequence length="394" mass="45255">MSYHLLAKFSRDFCNLLESAAYYDVVIRVGNGEDAKEFPAHSLILRTRSAYFRGCLSGDKCKSEYDKIILNKHNISATVFEIILRYLYSGKVDFMNCDGQQTLDLLYAAEELGLVEILECIQRQITQHEAEWMDSNFIKHHRKIFRHDNFKTLQVYYMNKIATMPSSIFDTHDSFSPEILSSLDECGCIKLDEAIWGYIVNWAKHQIPRLGNRVSGWAKEDWDEFKFTLSQCIPWEAVLSLNWNEFHDLLVPCEPFLPSDKFEYALRQQLKKACGSSVKISSPISIHFNDTIINICHATLISDSFIFNFDENKAEITRLNTIAIHKKAGYGPCFGTKGLLSFPNGKRSILWKTSDNSDSLTVLDYEVFQIVEKPRRSNLGSTSHLSNGISHKKR</sequence>
<evidence type="ECO:0000313" key="2">
    <source>
        <dbReference type="Proteomes" id="UP000789702"/>
    </source>
</evidence>
<keyword evidence="2" id="KW-1185">Reference proteome</keyword>